<accession>A0A6A6BMY7</accession>
<feature type="compositionally biased region" description="Acidic residues" evidence="1">
    <location>
        <begin position="319"/>
        <end position="328"/>
    </location>
</feature>
<sequence length="424" mass="47481">MEATQKHPVKVYDLAEDFNLEPGDLILISSPDASFHYRPDAAMVVVMEVRTHNQFGDPYKPKRILTRRVDRDSYGRKGTWSLLNGAAVYNHQARGSDTDPFAPPKKASKSRMFKKVSIKDARIALAVQGYEANIATPVTNSIGHDLPPFELFEERDLVWFVHPTEIRLEFNPSAESISKVFGASNGGCNVPGCVAGLVCTRCTGLDAVYPTLRVTDKEHDLLHKVGTPCPQCIGLVKTMLDLDTIRQWFKNPPNLQFRQNCYMFREKAVAGVIKAALNLIVPTSKPELWGLPPEPEPAAVVQPPPPGYENSQPVPGYEQDYDDNDSDDENYKQRLHQWKLQSLLRDSHSATPEPIGALHADGDVKCPICYGHFKVGDLLTAATCPRRHVFHTACVVPLWWVENRTCPVDFVVLDEEEVREAQED</sequence>
<reference evidence="2" key="1">
    <citation type="journal article" date="2020" name="Stud. Mycol.">
        <title>101 Dothideomycetes genomes: a test case for predicting lifestyles and emergence of pathogens.</title>
        <authorList>
            <person name="Haridas S."/>
            <person name="Albert R."/>
            <person name="Binder M."/>
            <person name="Bloem J."/>
            <person name="Labutti K."/>
            <person name="Salamov A."/>
            <person name="Andreopoulos B."/>
            <person name="Baker S."/>
            <person name="Barry K."/>
            <person name="Bills G."/>
            <person name="Bluhm B."/>
            <person name="Cannon C."/>
            <person name="Castanera R."/>
            <person name="Culley D."/>
            <person name="Daum C."/>
            <person name="Ezra D."/>
            <person name="Gonzalez J."/>
            <person name="Henrissat B."/>
            <person name="Kuo A."/>
            <person name="Liang C."/>
            <person name="Lipzen A."/>
            <person name="Lutzoni F."/>
            <person name="Magnuson J."/>
            <person name="Mondo S."/>
            <person name="Nolan M."/>
            <person name="Ohm R."/>
            <person name="Pangilinan J."/>
            <person name="Park H.-J."/>
            <person name="Ramirez L."/>
            <person name="Alfaro M."/>
            <person name="Sun H."/>
            <person name="Tritt A."/>
            <person name="Yoshinaga Y."/>
            <person name="Zwiers L.-H."/>
            <person name="Turgeon B."/>
            <person name="Goodwin S."/>
            <person name="Spatafora J."/>
            <person name="Crous P."/>
            <person name="Grigoriev I."/>
        </authorList>
    </citation>
    <scope>NUCLEOTIDE SEQUENCE</scope>
    <source>
        <strain evidence="2">CBS 121167</strain>
    </source>
</reference>
<name>A0A6A6BMY7_9PEZI</name>
<feature type="region of interest" description="Disordered" evidence="1">
    <location>
        <begin position="291"/>
        <end position="329"/>
    </location>
</feature>
<dbReference type="RefSeq" id="XP_033399899.1">
    <property type="nucleotide sequence ID" value="XM_033543019.1"/>
</dbReference>
<dbReference type="Proteomes" id="UP000799438">
    <property type="component" value="Unassembled WGS sequence"/>
</dbReference>
<dbReference type="AlphaFoldDB" id="A0A6A6BMY7"/>
<dbReference type="EMBL" id="ML995480">
    <property type="protein sequence ID" value="KAF2144187.1"/>
    <property type="molecule type" value="Genomic_DNA"/>
</dbReference>
<organism evidence="2 3">
    <name type="scientific">Aplosporella prunicola CBS 121167</name>
    <dbReference type="NCBI Taxonomy" id="1176127"/>
    <lineage>
        <taxon>Eukaryota</taxon>
        <taxon>Fungi</taxon>
        <taxon>Dikarya</taxon>
        <taxon>Ascomycota</taxon>
        <taxon>Pezizomycotina</taxon>
        <taxon>Dothideomycetes</taxon>
        <taxon>Dothideomycetes incertae sedis</taxon>
        <taxon>Botryosphaeriales</taxon>
        <taxon>Aplosporellaceae</taxon>
        <taxon>Aplosporella</taxon>
    </lineage>
</organism>
<evidence type="ECO:0000256" key="1">
    <source>
        <dbReference type="SAM" id="MobiDB-lite"/>
    </source>
</evidence>
<protein>
    <recommendedName>
        <fullName evidence="4">RING-type domain-containing protein</fullName>
    </recommendedName>
</protein>
<proteinExistence type="predicted"/>
<dbReference type="GeneID" id="54300516"/>
<dbReference type="SUPFAM" id="SSF57850">
    <property type="entry name" value="RING/U-box"/>
    <property type="match status" value="1"/>
</dbReference>
<evidence type="ECO:0000313" key="2">
    <source>
        <dbReference type="EMBL" id="KAF2144187.1"/>
    </source>
</evidence>
<evidence type="ECO:0008006" key="4">
    <source>
        <dbReference type="Google" id="ProtNLM"/>
    </source>
</evidence>
<feature type="compositionally biased region" description="Pro residues" evidence="1">
    <location>
        <begin position="292"/>
        <end position="307"/>
    </location>
</feature>
<gene>
    <name evidence="2" type="ORF">K452DRAFT_306796</name>
</gene>
<dbReference type="InterPro" id="IPR013083">
    <property type="entry name" value="Znf_RING/FYVE/PHD"/>
</dbReference>
<dbReference type="Gene3D" id="3.30.40.10">
    <property type="entry name" value="Zinc/RING finger domain, C3HC4 (zinc finger)"/>
    <property type="match status" value="1"/>
</dbReference>
<keyword evidence="3" id="KW-1185">Reference proteome</keyword>
<evidence type="ECO:0000313" key="3">
    <source>
        <dbReference type="Proteomes" id="UP000799438"/>
    </source>
</evidence>